<dbReference type="Proteomes" id="UP001477947">
    <property type="component" value="Chromosome"/>
</dbReference>
<keyword evidence="1" id="KW-0812">Transmembrane</keyword>
<organism evidence="2 3">
    <name type="scientific">Terrisporobacter petrolearius</name>
    <dbReference type="NCBI Taxonomy" id="1460447"/>
    <lineage>
        <taxon>Bacteria</taxon>
        <taxon>Bacillati</taxon>
        <taxon>Bacillota</taxon>
        <taxon>Clostridia</taxon>
        <taxon>Peptostreptococcales</taxon>
        <taxon>Peptostreptococcaceae</taxon>
        <taxon>Terrisporobacter</taxon>
    </lineage>
</organism>
<evidence type="ECO:0000256" key="1">
    <source>
        <dbReference type="SAM" id="Phobius"/>
    </source>
</evidence>
<gene>
    <name evidence="2" type="ORF">TPELB_19810</name>
</gene>
<name>A0ABZ3FFB1_9FIRM</name>
<accession>A0ABZ3FFB1</accession>
<sequence>MGTTRYSTDEYNYSIYIMEEYMKKRKIIRGAALATLSILMFFAYKYFTEYSKYKEINIKNIGIIKVPKDWYCDTTKGGLLYFADKAIEEDDCKIYLIQYEVASDDINTKEDVDNGYYLENHDLGNGLRVKDIFIPPYPDNESYIFSNSSYYEHCTLKFNGKSINSYLINFDSGSYNTTFLVLDKSINKEVVEKIAKSYDMTK</sequence>
<keyword evidence="3" id="KW-1185">Reference proteome</keyword>
<keyword evidence="1" id="KW-1133">Transmembrane helix</keyword>
<evidence type="ECO:0000313" key="3">
    <source>
        <dbReference type="Proteomes" id="UP001477947"/>
    </source>
</evidence>
<feature type="transmembrane region" description="Helical" evidence="1">
    <location>
        <begin position="27"/>
        <end position="47"/>
    </location>
</feature>
<reference evidence="2 3" key="1">
    <citation type="submission" date="2024-04" db="EMBL/GenBank/DDBJ databases">
        <title>Isolation and characterization of novel acetogenic strains of the genera Terrisporobacter and Acetoanaerobium.</title>
        <authorList>
            <person name="Boeer T."/>
            <person name="Schueler M.A."/>
            <person name="Lueschen A."/>
            <person name="Eysell L."/>
            <person name="Droege J."/>
            <person name="Heinemann M."/>
            <person name="Engelhardt L."/>
            <person name="Basen M."/>
            <person name="Daniel R."/>
        </authorList>
    </citation>
    <scope>NUCLEOTIDE SEQUENCE [LARGE SCALE GENOMIC DNA]</scope>
    <source>
        <strain evidence="2 3">ELB</strain>
    </source>
</reference>
<proteinExistence type="predicted"/>
<dbReference type="EMBL" id="CP154622">
    <property type="protein sequence ID" value="XAM41668.1"/>
    <property type="molecule type" value="Genomic_DNA"/>
</dbReference>
<protein>
    <submittedName>
        <fullName evidence="2">Uncharacterized protein</fullName>
    </submittedName>
</protein>
<evidence type="ECO:0000313" key="2">
    <source>
        <dbReference type="EMBL" id="XAM41668.1"/>
    </source>
</evidence>
<keyword evidence="1" id="KW-0472">Membrane</keyword>